<keyword evidence="2" id="KW-1185">Reference proteome</keyword>
<dbReference type="RefSeq" id="WP_151000637.1">
    <property type="nucleotide sequence ID" value="NZ_BPQY01000480.1"/>
</dbReference>
<reference evidence="1 2" key="1">
    <citation type="submission" date="2019-09" db="EMBL/GenBank/DDBJ databases">
        <title>YIM 48816 draft genome.</title>
        <authorList>
            <person name="Jiang L."/>
        </authorList>
    </citation>
    <scope>NUCLEOTIDE SEQUENCE [LARGE SCALE GENOMIC DNA]</scope>
    <source>
        <strain evidence="1 2">YIM 48816</strain>
    </source>
</reference>
<dbReference type="EMBL" id="VZZK01000012">
    <property type="protein sequence ID" value="KAB1078732.1"/>
    <property type="molecule type" value="Genomic_DNA"/>
</dbReference>
<protein>
    <submittedName>
        <fullName evidence="1">Uncharacterized protein</fullName>
    </submittedName>
</protein>
<dbReference type="Proteomes" id="UP000474159">
    <property type="component" value="Unassembled WGS sequence"/>
</dbReference>
<comment type="caution">
    <text evidence="1">The sequence shown here is derived from an EMBL/GenBank/DDBJ whole genome shotgun (WGS) entry which is preliminary data.</text>
</comment>
<proteinExistence type="predicted"/>
<sequence>MASGGDDKAIRFTVERVRIDAADGHCLISGADDEAEPAGYFIVEIDEAGLSVEFLGEELAQRDGVRALEIGAHHLAFTFDPASAIARALESVRVVSGEEIGPAVRERLAAAFGARARVV</sequence>
<accession>A0A6L3T1M7</accession>
<name>A0A6L3T1M7_9HYPH</name>
<dbReference type="AlphaFoldDB" id="A0A6L3T1M7"/>
<evidence type="ECO:0000313" key="1">
    <source>
        <dbReference type="EMBL" id="KAB1078732.1"/>
    </source>
</evidence>
<organism evidence="1 2">
    <name type="scientific">Methylobacterium soli</name>
    <dbReference type="NCBI Taxonomy" id="553447"/>
    <lineage>
        <taxon>Bacteria</taxon>
        <taxon>Pseudomonadati</taxon>
        <taxon>Pseudomonadota</taxon>
        <taxon>Alphaproteobacteria</taxon>
        <taxon>Hyphomicrobiales</taxon>
        <taxon>Methylobacteriaceae</taxon>
        <taxon>Methylobacterium</taxon>
    </lineage>
</organism>
<gene>
    <name evidence="1" type="ORF">F6X53_13695</name>
</gene>
<evidence type="ECO:0000313" key="2">
    <source>
        <dbReference type="Proteomes" id="UP000474159"/>
    </source>
</evidence>
<dbReference type="OrthoDB" id="7993824at2"/>